<feature type="region of interest" description="Disordered" evidence="1">
    <location>
        <begin position="37"/>
        <end position="79"/>
    </location>
</feature>
<protein>
    <submittedName>
        <fullName evidence="2">Uncharacterized protein</fullName>
    </submittedName>
</protein>
<evidence type="ECO:0000313" key="2">
    <source>
        <dbReference type="EMBL" id="MBR7677846.1"/>
    </source>
</evidence>
<name>A0A8T4IZS5_9ACTN</name>
<dbReference type="Proteomes" id="UP000675554">
    <property type="component" value="Unassembled WGS sequence"/>
</dbReference>
<dbReference type="EMBL" id="JAGSMN010001092">
    <property type="protein sequence ID" value="MBR7677846.1"/>
    <property type="molecule type" value="Genomic_DNA"/>
</dbReference>
<dbReference type="AlphaFoldDB" id="A0A8T4IZS5"/>
<sequence>MSDPAHPFLHRVLHRLLSRFVPVPGCCCTCCTCRNEAEPVPEPAPGPRTTSGRRLVVRPLDPPRMPLRRTPEPEEWVDGSRTPLVRPYLRAHEREARRAERRSALGLALDGLAPDGAEAGPWILHGHPVGTAQGAVA</sequence>
<gene>
    <name evidence="2" type="ORF">KDA82_33650</name>
</gene>
<proteinExistence type="predicted"/>
<reference evidence="2" key="1">
    <citation type="submission" date="2021-04" db="EMBL/GenBank/DDBJ databases">
        <title>Sequencing of actinobacteria type strains.</title>
        <authorList>
            <person name="Nguyen G.-S."/>
            <person name="Wentzel A."/>
        </authorList>
    </citation>
    <scope>NUCLEOTIDE SEQUENCE</scope>
    <source>
        <strain evidence="2">DSM 42095</strain>
    </source>
</reference>
<keyword evidence="3" id="KW-1185">Reference proteome</keyword>
<accession>A0A8T4IZS5</accession>
<comment type="caution">
    <text evidence="2">The sequence shown here is derived from an EMBL/GenBank/DDBJ whole genome shotgun (WGS) entry which is preliminary data.</text>
</comment>
<evidence type="ECO:0000256" key="1">
    <source>
        <dbReference type="SAM" id="MobiDB-lite"/>
    </source>
</evidence>
<organism evidence="2 3">
    <name type="scientific">Streptomyces daliensis</name>
    <dbReference type="NCBI Taxonomy" id="299421"/>
    <lineage>
        <taxon>Bacteria</taxon>
        <taxon>Bacillati</taxon>
        <taxon>Actinomycetota</taxon>
        <taxon>Actinomycetes</taxon>
        <taxon>Kitasatosporales</taxon>
        <taxon>Streptomycetaceae</taxon>
        <taxon>Streptomyces</taxon>
    </lineage>
</organism>
<evidence type="ECO:0000313" key="3">
    <source>
        <dbReference type="Proteomes" id="UP000675554"/>
    </source>
</evidence>